<dbReference type="InterPro" id="IPR003717">
    <property type="entry name" value="RecO"/>
</dbReference>
<dbReference type="Pfam" id="PF02565">
    <property type="entry name" value="RecO_C"/>
    <property type="match status" value="1"/>
</dbReference>
<dbReference type="InterPro" id="IPR037278">
    <property type="entry name" value="ARFGAP/RecO"/>
</dbReference>
<accession>A0A1H3R2N8</accession>
<organism evidence="9 10">
    <name type="scientific">Proteiniborus ethanoligenes</name>
    <dbReference type="NCBI Taxonomy" id="415015"/>
    <lineage>
        <taxon>Bacteria</taxon>
        <taxon>Bacillati</taxon>
        <taxon>Bacillota</taxon>
        <taxon>Clostridia</taxon>
        <taxon>Eubacteriales</taxon>
        <taxon>Proteiniborus</taxon>
    </lineage>
</organism>
<sequence>MLFKTEGLVLRQTKYDEWDKILTIFTRNNGKVQAIAKGARRPKGSLVASTQVFSHSDFLLYQGRSLYHVNQADIINSFFSLRDDLYKLAYGTYIIELVDAASIEGVENTKLFDLSIKTLKVLSGLDKDYKKLLAAFELKYITFIGYRPQISRCVLCNGELGNIIKFSSQQGGAICQSCFQDGIGGATVSKDILIKMKELLFVHLDKINDLKMSIKDIDIIEKLISNYIMNHIEKNNFKSLEFLKTLE</sequence>
<dbReference type="Pfam" id="PF11967">
    <property type="entry name" value="RecO_N"/>
    <property type="match status" value="1"/>
</dbReference>
<dbReference type="AlphaFoldDB" id="A0A1H3R2N8"/>
<keyword evidence="4 7" id="KW-0233">DNA recombination</keyword>
<dbReference type="Gene3D" id="1.20.1440.120">
    <property type="entry name" value="Recombination protein O, C-terminal domain"/>
    <property type="match status" value="1"/>
</dbReference>
<name>A0A1H3R2N8_9FIRM</name>
<dbReference type="EMBL" id="FNQE01000024">
    <property type="protein sequence ID" value="SDZ20092.1"/>
    <property type="molecule type" value="Genomic_DNA"/>
</dbReference>
<keyword evidence="5 7" id="KW-0234">DNA repair</keyword>
<keyword evidence="10" id="KW-1185">Reference proteome</keyword>
<evidence type="ECO:0000313" key="10">
    <source>
        <dbReference type="Proteomes" id="UP000198625"/>
    </source>
</evidence>
<evidence type="ECO:0000256" key="5">
    <source>
        <dbReference type="ARBA" id="ARBA00023204"/>
    </source>
</evidence>
<dbReference type="GO" id="GO:0006310">
    <property type="term" value="P:DNA recombination"/>
    <property type="evidence" value="ECO:0007669"/>
    <property type="project" value="UniProtKB-UniRule"/>
</dbReference>
<dbReference type="SUPFAM" id="SSF50249">
    <property type="entry name" value="Nucleic acid-binding proteins"/>
    <property type="match status" value="1"/>
</dbReference>
<protein>
    <recommendedName>
        <fullName evidence="2 7">DNA repair protein RecO</fullName>
    </recommendedName>
    <alternativeName>
        <fullName evidence="6 7">Recombination protein O</fullName>
    </alternativeName>
</protein>
<reference evidence="9 10" key="1">
    <citation type="submission" date="2016-10" db="EMBL/GenBank/DDBJ databases">
        <authorList>
            <person name="de Groot N.N."/>
        </authorList>
    </citation>
    <scope>NUCLEOTIDE SEQUENCE [LARGE SCALE GENOMIC DNA]</scope>
    <source>
        <strain evidence="9 10">DSM 21650</strain>
    </source>
</reference>
<dbReference type="InterPro" id="IPR012340">
    <property type="entry name" value="NA-bd_OB-fold"/>
</dbReference>
<dbReference type="OrthoDB" id="9797083at2"/>
<dbReference type="PANTHER" id="PTHR33991:SF1">
    <property type="entry name" value="DNA REPAIR PROTEIN RECO"/>
    <property type="match status" value="1"/>
</dbReference>
<proteinExistence type="inferred from homology"/>
<dbReference type="RefSeq" id="WP_091731108.1">
    <property type="nucleotide sequence ID" value="NZ_FNQE01000024.1"/>
</dbReference>
<feature type="domain" description="DNA replication/recombination mediator RecO N-terminal" evidence="8">
    <location>
        <begin position="1"/>
        <end position="78"/>
    </location>
</feature>
<dbReference type="Gene3D" id="2.40.50.140">
    <property type="entry name" value="Nucleic acid-binding proteins"/>
    <property type="match status" value="1"/>
</dbReference>
<dbReference type="GO" id="GO:0043590">
    <property type="term" value="C:bacterial nucleoid"/>
    <property type="evidence" value="ECO:0007669"/>
    <property type="project" value="TreeGrafter"/>
</dbReference>
<dbReference type="STRING" id="415015.SAMN05660462_02197"/>
<evidence type="ECO:0000256" key="4">
    <source>
        <dbReference type="ARBA" id="ARBA00023172"/>
    </source>
</evidence>
<comment type="function">
    <text evidence="7">Involved in DNA repair and RecF pathway recombination.</text>
</comment>
<dbReference type="HAMAP" id="MF_00201">
    <property type="entry name" value="RecO"/>
    <property type="match status" value="1"/>
</dbReference>
<evidence type="ECO:0000256" key="1">
    <source>
        <dbReference type="ARBA" id="ARBA00007452"/>
    </source>
</evidence>
<keyword evidence="3 7" id="KW-0227">DNA damage</keyword>
<evidence type="ECO:0000256" key="2">
    <source>
        <dbReference type="ARBA" id="ARBA00021310"/>
    </source>
</evidence>
<dbReference type="InterPro" id="IPR022572">
    <property type="entry name" value="DNA_rep/recomb_RecO_N"/>
</dbReference>
<evidence type="ECO:0000313" key="9">
    <source>
        <dbReference type="EMBL" id="SDZ20092.1"/>
    </source>
</evidence>
<evidence type="ECO:0000256" key="7">
    <source>
        <dbReference type="HAMAP-Rule" id="MF_00201"/>
    </source>
</evidence>
<dbReference type="SUPFAM" id="SSF57863">
    <property type="entry name" value="ArfGap/RecO-like zinc finger"/>
    <property type="match status" value="1"/>
</dbReference>
<dbReference type="GO" id="GO:0006302">
    <property type="term" value="P:double-strand break repair"/>
    <property type="evidence" value="ECO:0007669"/>
    <property type="project" value="TreeGrafter"/>
</dbReference>
<evidence type="ECO:0000256" key="6">
    <source>
        <dbReference type="ARBA" id="ARBA00033409"/>
    </source>
</evidence>
<evidence type="ECO:0000259" key="8">
    <source>
        <dbReference type="Pfam" id="PF11967"/>
    </source>
</evidence>
<dbReference type="PANTHER" id="PTHR33991">
    <property type="entry name" value="DNA REPAIR PROTEIN RECO"/>
    <property type="match status" value="1"/>
</dbReference>
<dbReference type="InterPro" id="IPR042242">
    <property type="entry name" value="RecO_C"/>
</dbReference>
<gene>
    <name evidence="7" type="primary">recO</name>
    <name evidence="9" type="ORF">SAMN05660462_02197</name>
</gene>
<dbReference type="Proteomes" id="UP000198625">
    <property type="component" value="Unassembled WGS sequence"/>
</dbReference>
<evidence type="ECO:0000256" key="3">
    <source>
        <dbReference type="ARBA" id="ARBA00022763"/>
    </source>
</evidence>
<dbReference type="NCBIfam" id="TIGR00613">
    <property type="entry name" value="reco"/>
    <property type="match status" value="1"/>
</dbReference>
<comment type="similarity">
    <text evidence="1 7">Belongs to the RecO family.</text>
</comment>